<evidence type="ECO:0000313" key="3">
    <source>
        <dbReference type="EMBL" id="TKV67434.1"/>
    </source>
</evidence>
<sequence>MTGNAETIIYEDHETDQEAADAFGERMVDLLNSGALSLMLSVGHRTGLFDTMSDMPPATSARIAEKAGLDERYVREWLGAMTVGGIVENNAESGTYYLPPEHAASLCRQSPTDNMAVFAQYIPLLGSVEDDIVHCFKHGGGVPYERFGRFHDVMAEDSGQSVVPALETHILPLVPGLTNRLGQGIEVLDVGCGRGRALNRLATLFPRSRFTGYDLSEDAIRYASQEARALGNNNITFKVFDVSRLELADKPGPYHLITTFDAVHDQRDPLSVLRGIRKALADDGVYLAQDIKGSSHHHGDRDHPIGPLLYTISCMHCMTVSLAQDGEGLGAMWGREKALEYFQAAGFRTIDVHELDHDFQNYWYVCRP</sequence>
<keyword evidence="3" id="KW-0489">Methyltransferase</keyword>
<dbReference type="RefSeq" id="WP_137434852.1">
    <property type="nucleotide sequence ID" value="NZ_JANRHC010000001.1"/>
</dbReference>
<dbReference type="InterPro" id="IPR048711">
    <property type="entry name" value="WHD_Rv2258c"/>
</dbReference>
<dbReference type="SUPFAM" id="SSF46785">
    <property type="entry name" value="Winged helix' DNA-binding domain"/>
    <property type="match status" value="1"/>
</dbReference>
<keyword evidence="4" id="KW-1185">Reference proteome</keyword>
<name>A0A4U6R168_9GAMM</name>
<dbReference type="GO" id="GO:0032259">
    <property type="term" value="P:methylation"/>
    <property type="evidence" value="ECO:0007669"/>
    <property type="project" value="UniProtKB-KW"/>
</dbReference>
<feature type="domain" description="S-adenosylmethionine-dependent methyltransferase Rv2258c-like winged HTH" evidence="2">
    <location>
        <begin position="34"/>
        <end position="108"/>
    </location>
</feature>
<accession>A0A4U6R168</accession>
<dbReference type="PANTHER" id="PTHR45128:SF1">
    <property type="entry name" value="S-ADENOSYLMETHIONINE-DEPENDENT METHYLTRANSFERASE RV2258C"/>
    <property type="match status" value="1"/>
</dbReference>
<proteinExistence type="predicted"/>
<gene>
    <name evidence="3" type="ORF">FDP08_04700</name>
</gene>
<dbReference type="InterPro" id="IPR036390">
    <property type="entry name" value="WH_DNA-bd_sf"/>
</dbReference>
<evidence type="ECO:0000259" key="2">
    <source>
        <dbReference type="Pfam" id="PF21320"/>
    </source>
</evidence>
<dbReference type="GO" id="GO:0008168">
    <property type="term" value="F:methyltransferase activity"/>
    <property type="evidence" value="ECO:0007669"/>
    <property type="project" value="UniProtKB-KW"/>
</dbReference>
<dbReference type="OrthoDB" id="9801363at2"/>
<dbReference type="AlphaFoldDB" id="A0A4U6R168"/>
<dbReference type="SUPFAM" id="SSF53335">
    <property type="entry name" value="S-adenosyl-L-methionine-dependent methyltransferases"/>
    <property type="match status" value="1"/>
</dbReference>
<protein>
    <submittedName>
        <fullName evidence="3">Methyltransferase domain-containing protein</fullName>
    </submittedName>
</protein>
<dbReference type="Proteomes" id="UP000308488">
    <property type="component" value="Unassembled WGS sequence"/>
</dbReference>
<dbReference type="PANTHER" id="PTHR45128">
    <property type="entry name" value="METHYLTRANSFERASE TYPE 11"/>
    <property type="match status" value="1"/>
</dbReference>
<dbReference type="EMBL" id="SZYH01000001">
    <property type="protein sequence ID" value="TKV67434.1"/>
    <property type="molecule type" value="Genomic_DNA"/>
</dbReference>
<dbReference type="Pfam" id="PF21320">
    <property type="entry name" value="WHD_Rv2258c"/>
    <property type="match status" value="1"/>
</dbReference>
<dbReference type="InterPro" id="IPR029063">
    <property type="entry name" value="SAM-dependent_MTases_sf"/>
</dbReference>
<organism evidence="3 4">
    <name type="scientific">Marinobacter panjinensis</name>
    <dbReference type="NCBI Taxonomy" id="2576384"/>
    <lineage>
        <taxon>Bacteria</taxon>
        <taxon>Pseudomonadati</taxon>
        <taxon>Pseudomonadota</taxon>
        <taxon>Gammaproteobacteria</taxon>
        <taxon>Pseudomonadales</taxon>
        <taxon>Marinobacteraceae</taxon>
        <taxon>Marinobacter</taxon>
    </lineage>
</organism>
<evidence type="ECO:0000259" key="1">
    <source>
        <dbReference type="Pfam" id="PF13847"/>
    </source>
</evidence>
<dbReference type="CDD" id="cd02440">
    <property type="entry name" value="AdoMet_MTases"/>
    <property type="match status" value="1"/>
</dbReference>
<comment type="caution">
    <text evidence="3">The sequence shown here is derived from an EMBL/GenBank/DDBJ whole genome shotgun (WGS) entry which is preliminary data.</text>
</comment>
<feature type="domain" description="Methyltransferase" evidence="1">
    <location>
        <begin position="183"/>
        <end position="292"/>
    </location>
</feature>
<dbReference type="Gene3D" id="3.40.50.150">
    <property type="entry name" value="Vaccinia Virus protein VP39"/>
    <property type="match status" value="1"/>
</dbReference>
<dbReference type="Pfam" id="PF13847">
    <property type="entry name" value="Methyltransf_31"/>
    <property type="match status" value="1"/>
</dbReference>
<dbReference type="InterPro" id="IPR025714">
    <property type="entry name" value="Methyltranfer_dom"/>
</dbReference>
<dbReference type="Gene3D" id="1.10.10.10">
    <property type="entry name" value="Winged helix-like DNA-binding domain superfamily/Winged helix DNA-binding domain"/>
    <property type="match status" value="1"/>
</dbReference>
<keyword evidence="3" id="KW-0808">Transferase</keyword>
<dbReference type="InterPro" id="IPR053173">
    <property type="entry name" value="SAM-binding_MTase"/>
</dbReference>
<evidence type="ECO:0000313" key="4">
    <source>
        <dbReference type="Proteomes" id="UP000308488"/>
    </source>
</evidence>
<dbReference type="InterPro" id="IPR036388">
    <property type="entry name" value="WH-like_DNA-bd_sf"/>
</dbReference>
<reference evidence="3 4" key="1">
    <citation type="submission" date="2019-05" db="EMBL/GenBank/DDBJ databases">
        <title>Marinobacter panjinensis sp. nov., a moderately halophilic bacterium isolated from sea tidal flat environment.</title>
        <authorList>
            <person name="Yang W."/>
            <person name="An M."/>
            <person name="He W."/>
            <person name="Luo X."/>
            <person name="Zhu L."/>
            <person name="Chen G."/>
            <person name="Zhang Y."/>
            <person name="Wang Y."/>
        </authorList>
    </citation>
    <scope>NUCLEOTIDE SEQUENCE [LARGE SCALE GENOMIC DNA]</scope>
    <source>
        <strain evidence="3 4">PJ-16</strain>
    </source>
</reference>